<organism evidence="1 2">
    <name type="scientific">Truncatella angustata</name>
    <dbReference type="NCBI Taxonomy" id="152316"/>
    <lineage>
        <taxon>Eukaryota</taxon>
        <taxon>Fungi</taxon>
        <taxon>Dikarya</taxon>
        <taxon>Ascomycota</taxon>
        <taxon>Pezizomycotina</taxon>
        <taxon>Sordariomycetes</taxon>
        <taxon>Xylariomycetidae</taxon>
        <taxon>Amphisphaeriales</taxon>
        <taxon>Sporocadaceae</taxon>
        <taxon>Truncatella</taxon>
    </lineage>
</organism>
<proteinExistence type="predicted"/>
<comment type="caution">
    <text evidence="1">The sequence shown here is derived from an EMBL/GenBank/DDBJ whole genome shotgun (WGS) entry which is preliminary data.</text>
</comment>
<dbReference type="Proteomes" id="UP000758603">
    <property type="component" value="Unassembled WGS sequence"/>
</dbReference>
<dbReference type="RefSeq" id="XP_045952284.1">
    <property type="nucleotide sequence ID" value="XM_046098730.1"/>
</dbReference>
<dbReference type="EMBL" id="JAGPXC010000010">
    <property type="protein sequence ID" value="KAH6645770.1"/>
    <property type="molecule type" value="Genomic_DNA"/>
</dbReference>
<name>A0A9P8UC55_9PEZI</name>
<dbReference type="GeneID" id="70127622"/>
<keyword evidence="2" id="KW-1185">Reference proteome</keyword>
<gene>
    <name evidence="1" type="ORF">BKA67DRAFT_526161</name>
</gene>
<protein>
    <recommendedName>
        <fullName evidence="3">Glycosyltransferase family 31 protein</fullName>
    </recommendedName>
</protein>
<dbReference type="Gene3D" id="3.90.550.50">
    <property type="match status" value="1"/>
</dbReference>
<dbReference type="OrthoDB" id="414175at2759"/>
<dbReference type="AlphaFoldDB" id="A0A9P8UC55"/>
<evidence type="ECO:0008006" key="3">
    <source>
        <dbReference type="Google" id="ProtNLM"/>
    </source>
</evidence>
<dbReference type="PANTHER" id="PTHR10811">
    <property type="entry name" value="FRINGE-RELATED"/>
    <property type="match status" value="1"/>
</dbReference>
<evidence type="ECO:0000313" key="2">
    <source>
        <dbReference type="Proteomes" id="UP000758603"/>
    </source>
</evidence>
<accession>A0A9P8UC55</accession>
<reference evidence="1" key="1">
    <citation type="journal article" date="2021" name="Nat. Commun.">
        <title>Genetic determinants of endophytism in the Arabidopsis root mycobiome.</title>
        <authorList>
            <person name="Mesny F."/>
            <person name="Miyauchi S."/>
            <person name="Thiergart T."/>
            <person name="Pickel B."/>
            <person name="Atanasova L."/>
            <person name="Karlsson M."/>
            <person name="Huettel B."/>
            <person name="Barry K.W."/>
            <person name="Haridas S."/>
            <person name="Chen C."/>
            <person name="Bauer D."/>
            <person name="Andreopoulos W."/>
            <person name="Pangilinan J."/>
            <person name="LaButti K."/>
            <person name="Riley R."/>
            <person name="Lipzen A."/>
            <person name="Clum A."/>
            <person name="Drula E."/>
            <person name="Henrissat B."/>
            <person name="Kohler A."/>
            <person name="Grigoriev I.V."/>
            <person name="Martin F.M."/>
            <person name="Hacquard S."/>
        </authorList>
    </citation>
    <scope>NUCLEOTIDE SEQUENCE</scope>
    <source>
        <strain evidence="1">MPI-SDFR-AT-0073</strain>
    </source>
</reference>
<dbReference type="Pfam" id="PF04646">
    <property type="entry name" value="DUF604"/>
    <property type="match status" value="1"/>
</dbReference>
<evidence type="ECO:0000313" key="1">
    <source>
        <dbReference type="EMBL" id="KAH6645770.1"/>
    </source>
</evidence>
<sequence length="439" mass="49926">MPIRPPSQCPDLDFLKRVHSEQKLSDKVRYKKVCIQPVFSADVDRNTIDSVPTSLFGDEVTVNIDKCNEVDIPKCMPVKLHVPEPYGEYNVSHLIFGVSTTFDRLDDEVGTFAHWLSRPSGDGAKLIALITDYSSHRENEIRKLQKKFRKASINIDLVKPIDDSYTTSQSHFTVLSYMLNSSSPETQWYGLLDDDTFFPRGLKPLSDALAKLDHTEDYYVGALSEDFRAVSTFGFMAFGGAGAYLSAPLARTLGSQLHKCIEEAGHTEGDIIIRHCVYKNSKAKLTILPGLFQQDLEDDVSGFFESGVQAINFHHWKSWYKEPVVPMAAVASYCGDCFLQRWRFGVDTIFTNGYSIVKYLYDTDYLDLNQMEGTWTNIAGDFDFSIGPLRRKLVPDEKKSYKLKDVEWSDNGDFKQLYVWRGNSKAKEADGIIEIMWQR</sequence>
<dbReference type="InterPro" id="IPR006740">
    <property type="entry name" value="DUF604"/>
</dbReference>